<accession>A0AAV2NBF8</accession>
<keyword evidence="1" id="KW-0175">Coiled coil</keyword>
<sequence length="223" mass="24830">MELDEIENILDPSKLPKWTKAKQNLPTLGEFRGEFADSTSSEIRKGTAPLFVFLEKLSDKSSGISGRIVHELRVNIRKLEAAVAELSDRAMQDQRDFIRQRSAKDYLRRSVERLEGELSAARTEIESLRISSSSFSVHSPPHKKVRRSIKDVGTQMKIGEMGSLDPVNVPLPDSPAVVRRETVDRGCSPVWKMDVLAIPPLLLEVLGSQGLESPCRGTVTSRP</sequence>
<organism evidence="2 3">
    <name type="scientific">Lasius platythorax</name>
    <dbReference type="NCBI Taxonomy" id="488582"/>
    <lineage>
        <taxon>Eukaryota</taxon>
        <taxon>Metazoa</taxon>
        <taxon>Ecdysozoa</taxon>
        <taxon>Arthropoda</taxon>
        <taxon>Hexapoda</taxon>
        <taxon>Insecta</taxon>
        <taxon>Pterygota</taxon>
        <taxon>Neoptera</taxon>
        <taxon>Endopterygota</taxon>
        <taxon>Hymenoptera</taxon>
        <taxon>Apocrita</taxon>
        <taxon>Aculeata</taxon>
        <taxon>Formicoidea</taxon>
        <taxon>Formicidae</taxon>
        <taxon>Formicinae</taxon>
        <taxon>Lasius</taxon>
        <taxon>Lasius</taxon>
    </lineage>
</organism>
<gene>
    <name evidence="2" type="ORF">LPLAT_LOCUS3494</name>
</gene>
<evidence type="ECO:0000313" key="2">
    <source>
        <dbReference type="EMBL" id="CAL1677466.1"/>
    </source>
</evidence>
<feature type="coiled-coil region" evidence="1">
    <location>
        <begin position="69"/>
        <end position="131"/>
    </location>
</feature>
<protein>
    <submittedName>
        <fullName evidence="2">Uncharacterized protein</fullName>
    </submittedName>
</protein>
<dbReference type="EMBL" id="OZ034836">
    <property type="protein sequence ID" value="CAL1677466.1"/>
    <property type="molecule type" value="Genomic_DNA"/>
</dbReference>
<dbReference type="Proteomes" id="UP001497644">
    <property type="component" value="Chromosome 13"/>
</dbReference>
<keyword evidence="3" id="KW-1185">Reference proteome</keyword>
<evidence type="ECO:0000256" key="1">
    <source>
        <dbReference type="SAM" id="Coils"/>
    </source>
</evidence>
<evidence type="ECO:0000313" key="3">
    <source>
        <dbReference type="Proteomes" id="UP001497644"/>
    </source>
</evidence>
<dbReference type="AlphaFoldDB" id="A0AAV2NBF8"/>
<reference evidence="2" key="1">
    <citation type="submission" date="2024-04" db="EMBL/GenBank/DDBJ databases">
        <authorList>
            <consortium name="Molecular Ecology Group"/>
        </authorList>
    </citation>
    <scope>NUCLEOTIDE SEQUENCE</scope>
</reference>
<proteinExistence type="predicted"/>
<name>A0AAV2NBF8_9HYME</name>